<gene>
    <name evidence="2" type="ORF">HDA39_007360</name>
</gene>
<feature type="compositionally biased region" description="Basic and acidic residues" evidence="1">
    <location>
        <begin position="23"/>
        <end position="32"/>
    </location>
</feature>
<accession>A0A7W9JEE2</accession>
<organism evidence="2 3">
    <name type="scientific">Kribbella italica</name>
    <dbReference type="NCBI Taxonomy" id="1540520"/>
    <lineage>
        <taxon>Bacteria</taxon>
        <taxon>Bacillati</taxon>
        <taxon>Actinomycetota</taxon>
        <taxon>Actinomycetes</taxon>
        <taxon>Propionibacteriales</taxon>
        <taxon>Kribbellaceae</taxon>
        <taxon>Kribbella</taxon>
    </lineage>
</organism>
<sequence length="93" mass="10340">MNEYASDASAAPEVRHANFVVPDSRDGEPELVREPISNERTCLFKADGAARADTGPIAAERRDRVACDEFWYAATMRVQPTHIAARLDRRSHG</sequence>
<feature type="region of interest" description="Disordered" evidence="1">
    <location>
        <begin position="1"/>
        <end position="32"/>
    </location>
</feature>
<dbReference type="RefSeq" id="WP_184803119.1">
    <property type="nucleotide sequence ID" value="NZ_JACHMY010000001.1"/>
</dbReference>
<reference evidence="2 3" key="1">
    <citation type="submission" date="2020-08" db="EMBL/GenBank/DDBJ databases">
        <title>Sequencing the genomes of 1000 actinobacteria strains.</title>
        <authorList>
            <person name="Klenk H.-P."/>
        </authorList>
    </citation>
    <scope>NUCLEOTIDE SEQUENCE [LARGE SCALE GENOMIC DNA]</scope>
    <source>
        <strain evidence="2 3">DSM 28967</strain>
    </source>
</reference>
<proteinExistence type="predicted"/>
<evidence type="ECO:0000313" key="3">
    <source>
        <dbReference type="Proteomes" id="UP000549971"/>
    </source>
</evidence>
<evidence type="ECO:0000313" key="2">
    <source>
        <dbReference type="EMBL" id="MBB5840626.1"/>
    </source>
</evidence>
<keyword evidence="3" id="KW-1185">Reference proteome</keyword>
<dbReference type="EMBL" id="JACHMY010000001">
    <property type="protein sequence ID" value="MBB5840626.1"/>
    <property type="molecule type" value="Genomic_DNA"/>
</dbReference>
<evidence type="ECO:0000256" key="1">
    <source>
        <dbReference type="SAM" id="MobiDB-lite"/>
    </source>
</evidence>
<protein>
    <submittedName>
        <fullName evidence="2">Uncharacterized protein</fullName>
    </submittedName>
</protein>
<name>A0A7W9JEE2_9ACTN</name>
<comment type="caution">
    <text evidence="2">The sequence shown here is derived from an EMBL/GenBank/DDBJ whole genome shotgun (WGS) entry which is preliminary data.</text>
</comment>
<dbReference type="AlphaFoldDB" id="A0A7W9JEE2"/>
<dbReference type="Proteomes" id="UP000549971">
    <property type="component" value="Unassembled WGS sequence"/>
</dbReference>